<keyword evidence="1" id="KW-0472">Membrane</keyword>
<dbReference type="Proteomes" id="UP000185984">
    <property type="component" value="Unassembled WGS sequence"/>
</dbReference>
<comment type="caution">
    <text evidence="2">The sequence shown here is derived from an EMBL/GenBank/DDBJ whole genome shotgun (WGS) entry which is preliminary data.</text>
</comment>
<proteinExistence type="predicted"/>
<keyword evidence="1" id="KW-1133">Transmembrane helix</keyword>
<dbReference type="STRING" id="247279.NIES1031_12610"/>
<reference evidence="2 3" key="1">
    <citation type="submission" date="2016-11" db="EMBL/GenBank/DDBJ databases">
        <title>Draft Genome Sequences of Nine Cyanobacterial Strains from Diverse Habitats.</title>
        <authorList>
            <person name="Zhu T."/>
            <person name="Hou S."/>
            <person name="Lu X."/>
            <person name="Hess W.R."/>
        </authorList>
    </citation>
    <scope>NUCLEOTIDE SEQUENCE [LARGE SCALE GENOMIC DNA]</scope>
    <source>
        <strain evidence="2 3">5.2 s.c.1</strain>
    </source>
</reference>
<feature type="transmembrane region" description="Helical" evidence="1">
    <location>
        <begin position="46"/>
        <end position="69"/>
    </location>
</feature>
<evidence type="ECO:0000313" key="2">
    <source>
        <dbReference type="EMBL" id="OKH25827.1"/>
    </source>
</evidence>
<gene>
    <name evidence="2" type="ORF">NIES1031_12610</name>
</gene>
<evidence type="ECO:0000256" key="1">
    <source>
        <dbReference type="SAM" id="Phobius"/>
    </source>
</evidence>
<protein>
    <recommendedName>
        <fullName evidence="4">SMODS and SLOG-associating 2TM effector domain-containing protein</fullName>
    </recommendedName>
</protein>
<sequence>MQPDLIGLEFTKGELKRLTGVNPDSVLRRSIWQNREKRFSFLSNEFVKVFVPTVIIVGLLYTLVIRTIIGTSIAAAIALFIITFILITLGRWIWRQKIYPQPLKNLLNNVDRYHCVIYDIAMLDEAKANTDQSDRNALLQALQHLRSDLVQALQIERSLRQSQPIDTPNLLSPPKLTNIQTQEYAPIVNALLQISSSVQAEVRKLQAQIL</sequence>
<accession>A0A1U7HQI1</accession>
<evidence type="ECO:0000313" key="3">
    <source>
        <dbReference type="Proteomes" id="UP000185984"/>
    </source>
</evidence>
<organism evidence="2 3">
    <name type="scientific">Chroogloeocystis siderophila 5.2 s.c.1</name>
    <dbReference type="NCBI Taxonomy" id="247279"/>
    <lineage>
        <taxon>Bacteria</taxon>
        <taxon>Bacillati</taxon>
        <taxon>Cyanobacteriota</taxon>
        <taxon>Cyanophyceae</taxon>
        <taxon>Oscillatoriophycideae</taxon>
        <taxon>Chroococcales</taxon>
        <taxon>Chroococcaceae</taxon>
        <taxon>Chroogloeocystis</taxon>
    </lineage>
</organism>
<dbReference type="EMBL" id="MRCC01000009">
    <property type="protein sequence ID" value="OKH25827.1"/>
    <property type="molecule type" value="Genomic_DNA"/>
</dbReference>
<feature type="transmembrane region" description="Helical" evidence="1">
    <location>
        <begin position="75"/>
        <end position="94"/>
    </location>
</feature>
<evidence type="ECO:0008006" key="4">
    <source>
        <dbReference type="Google" id="ProtNLM"/>
    </source>
</evidence>
<dbReference type="AlphaFoldDB" id="A0A1U7HQI1"/>
<keyword evidence="1" id="KW-0812">Transmembrane</keyword>
<name>A0A1U7HQI1_9CHRO</name>
<keyword evidence="3" id="KW-1185">Reference proteome</keyword>